<feature type="non-terminal residue" evidence="2">
    <location>
        <position position="1"/>
    </location>
</feature>
<dbReference type="Proteomes" id="UP001140094">
    <property type="component" value="Unassembled WGS sequence"/>
</dbReference>
<accession>A0A9W8I316</accession>
<sequence>SVAKYKETTHLRKWNQDTVAVLNFRHILQGLRENGCVPERFQRTQQPKKPDNEPKRKRKPATSKKATPNKRPAPCDSDSDSERPLIELLQNASFCETSVLPQQRSDRAIAGD</sequence>
<protein>
    <submittedName>
        <fullName evidence="2">Uncharacterized protein</fullName>
    </submittedName>
</protein>
<dbReference type="AlphaFoldDB" id="A0A9W8I316"/>
<reference evidence="2" key="1">
    <citation type="submission" date="2022-07" db="EMBL/GenBank/DDBJ databases">
        <title>Phylogenomic reconstructions and comparative analyses of Kickxellomycotina fungi.</title>
        <authorList>
            <person name="Reynolds N.K."/>
            <person name="Stajich J.E."/>
            <person name="Barry K."/>
            <person name="Grigoriev I.V."/>
            <person name="Crous P."/>
            <person name="Smith M.E."/>
        </authorList>
    </citation>
    <scope>NUCLEOTIDE SEQUENCE</scope>
    <source>
        <strain evidence="2">NRRL 1565</strain>
    </source>
</reference>
<comment type="caution">
    <text evidence="2">The sequence shown here is derived from an EMBL/GenBank/DDBJ whole genome shotgun (WGS) entry which is preliminary data.</text>
</comment>
<evidence type="ECO:0000256" key="1">
    <source>
        <dbReference type="SAM" id="MobiDB-lite"/>
    </source>
</evidence>
<evidence type="ECO:0000313" key="2">
    <source>
        <dbReference type="EMBL" id="KAJ2803557.1"/>
    </source>
</evidence>
<keyword evidence="3" id="KW-1185">Reference proteome</keyword>
<organism evidence="2 3">
    <name type="scientific">Coemansia guatemalensis</name>
    <dbReference type="NCBI Taxonomy" id="2761395"/>
    <lineage>
        <taxon>Eukaryota</taxon>
        <taxon>Fungi</taxon>
        <taxon>Fungi incertae sedis</taxon>
        <taxon>Zoopagomycota</taxon>
        <taxon>Kickxellomycotina</taxon>
        <taxon>Kickxellomycetes</taxon>
        <taxon>Kickxellales</taxon>
        <taxon>Kickxellaceae</taxon>
        <taxon>Coemansia</taxon>
    </lineage>
</organism>
<evidence type="ECO:0000313" key="3">
    <source>
        <dbReference type="Proteomes" id="UP001140094"/>
    </source>
</evidence>
<proteinExistence type="predicted"/>
<dbReference type="OrthoDB" id="5596236at2759"/>
<name>A0A9W8I316_9FUNG</name>
<dbReference type="EMBL" id="JANBUO010000510">
    <property type="protein sequence ID" value="KAJ2803557.1"/>
    <property type="molecule type" value="Genomic_DNA"/>
</dbReference>
<feature type="region of interest" description="Disordered" evidence="1">
    <location>
        <begin position="36"/>
        <end position="83"/>
    </location>
</feature>
<gene>
    <name evidence="2" type="ORF">H4R20_002842</name>
</gene>